<comment type="caution">
    <text evidence="1">The sequence shown here is derived from an EMBL/GenBank/DDBJ whole genome shotgun (WGS) entry which is preliminary data.</text>
</comment>
<proteinExistence type="predicted"/>
<sequence>MSMLSSTQGTSDRVWSLIALLREYEGKITRADAAAWLNPQYLKDDQTIGEKPIAFGQVLSAATSMGAVSLVGQELHLNPACAAETYDEFADWLYDQLIDLPSQEKDAVLLELFAWVACESAKRQTSGWILEMTNTELADIADAALPSGADDEDERRMNSVKVPYWRRWLVFLGLMEEISANPSYEIDMSRRLRREISRLQVERNVSIAAEEFLSLLRQRMPFIDGGRMYSETARRINFSQDPRQLSPVLSEALRDLHDEGLLELEVLGDISSNHRLHPNSTHKISAFFAVSIKGGA</sequence>
<gene>
    <name evidence="1" type="ORF">HX902_01390</name>
</gene>
<dbReference type="Proteomes" id="UP000539787">
    <property type="component" value="Unassembled WGS sequence"/>
</dbReference>
<evidence type="ECO:0000313" key="1">
    <source>
        <dbReference type="EMBL" id="MBA5800299.1"/>
    </source>
</evidence>
<keyword evidence="2" id="KW-1185">Reference proteome</keyword>
<protein>
    <submittedName>
        <fullName evidence="1">Uncharacterized protein</fullName>
    </submittedName>
</protein>
<dbReference type="RefSeq" id="WP_182208007.1">
    <property type="nucleotide sequence ID" value="NZ_JACGBJ010000001.1"/>
</dbReference>
<organism evidence="1 2">
    <name type="scientific">Rhizobium changzhiense</name>
    <dbReference type="NCBI Taxonomy" id="2692317"/>
    <lineage>
        <taxon>Bacteria</taxon>
        <taxon>Pseudomonadati</taxon>
        <taxon>Pseudomonadota</taxon>
        <taxon>Alphaproteobacteria</taxon>
        <taxon>Hyphomicrobiales</taxon>
        <taxon>Rhizobiaceae</taxon>
        <taxon>Rhizobium/Agrobacterium group</taxon>
        <taxon>Rhizobium</taxon>
    </lineage>
</organism>
<name>A0ABR6A108_9HYPH</name>
<accession>A0ABR6A108</accession>
<evidence type="ECO:0000313" key="2">
    <source>
        <dbReference type="Proteomes" id="UP000539787"/>
    </source>
</evidence>
<dbReference type="EMBL" id="JACGBJ010000001">
    <property type="protein sequence ID" value="MBA5800299.1"/>
    <property type="molecule type" value="Genomic_DNA"/>
</dbReference>
<reference evidence="1 2" key="1">
    <citation type="submission" date="2020-07" db="EMBL/GenBank/DDBJ databases">
        <authorList>
            <person name="Sun Q."/>
        </authorList>
    </citation>
    <scope>NUCLEOTIDE SEQUENCE [LARGE SCALE GENOMIC DNA]</scope>
    <source>
        <strain evidence="1 2">WYCCWR 11317</strain>
    </source>
</reference>